<dbReference type="InterPro" id="IPR050639">
    <property type="entry name" value="SSR_resolvase"/>
</dbReference>
<keyword evidence="3" id="KW-1185">Reference proteome</keyword>
<dbReference type="EMBL" id="JAGKTC010000001">
    <property type="protein sequence ID" value="MBP3983761.1"/>
    <property type="molecule type" value="Genomic_DNA"/>
</dbReference>
<dbReference type="AlphaFoldDB" id="A0A941ASS2"/>
<evidence type="ECO:0000259" key="1">
    <source>
        <dbReference type="PROSITE" id="PS51736"/>
    </source>
</evidence>
<evidence type="ECO:0000313" key="2">
    <source>
        <dbReference type="EMBL" id="MBP3983761.1"/>
    </source>
</evidence>
<sequence length="229" mass="25374">MRKTAIPAVAYLRTSSATNVGEGKDSHVRQWTAIEAFAKRAGYVIREPAYYDAAVSGSDPIDARPGFRELLAYLSDNPDVRVILVETANRFARDLIVQETGYRLLKERGIELIAVDTPGGFLDDTPTAQLVRQVMGAIAQFEKANIVAKLRGARERKRAAEGKCEGRKSHHEVRPEVVELARKLRRKRGSEGKRLSYRDISAQLALQGHYNGKGNAYHASAIRSMLKAA</sequence>
<dbReference type="Gene3D" id="3.40.50.1390">
    <property type="entry name" value="Resolvase, N-terminal catalytic domain"/>
    <property type="match status" value="1"/>
</dbReference>
<dbReference type="InterPro" id="IPR036162">
    <property type="entry name" value="Resolvase-like_N_sf"/>
</dbReference>
<evidence type="ECO:0000313" key="3">
    <source>
        <dbReference type="Proteomes" id="UP000673447"/>
    </source>
</evidence>
<reference evidence="2" key="1">
    <citation type="journal article" date="2016" name="Int. J. Syst. Evol. Microbiol.">
        <title>Pseudoxanthomonas helianthi sp. nov., isolated from roots of Jerusalem artichoke (Helianthus tuberosus).</title>
        <authorList>
            <person name="Kittiwongwattana C."/>
            <person name="Thawai C."/>
        </authorList>
    </citation>
    <scope>NUCLEOTIDE SEQUENCE</scope>
    <source>
        <strain evidence="2">110414</strain>
    </source>
</reference>
<comment type="caution">
    <text evidence="2">The sequence shown here is derived from an EMBL/GenBank/DDBJ whole genome shotgun (WGS) entry which is preliminary data.</text>
</comment>
<dbReference type="Proteomes" id="UP000673447">
    <property type="component" value="Unassembled WGS sequence"/>
</dbReference>
<gene>
    <name evidence="2" type="ORF">J5837_04910</name>
</gene>
<accession>A0A941ASS2</accession>
<dbReference type="GO" id="GO:0000150">
    <property type="term" value="F:DNA strand exchange activity"/>
    <property type="evidence" value="ECO:0007669"/>
    <property type="project" value="InterPro"/>
</dbReference>
<dbReference type="PANTHER" id="PTHR30461">
    <property type="entry name" value="DNA-INVERTASE FROM LAMBDOID PROPHAGE"/>
    <property type="match status" value="1"/>
</dbReference>
<dbReference type="GO" id="GO:0003677">
    <property type="term" value="F:DNA binding"/>
    <property type="evidence" value="ECO:0007669"/>
    <property type="project" value="InterPro"/>
</dbReference>
<dbReference type="Pfam" id="PF00239">
    <property type="entry name" value="Resolvase"/>
    <property type="match status" value="1"/>
</dbReference>
<dbReference type="SUPFAM" id="SSF53041">
    <property type="entry name" value="Resolvase-like"/>
    <property type="match status" value="1"/>
</dbReference>
<name>A0A941ASS2_9GAMM</name>
<organism evidence="2 3">
    <name type="scientific">Pseudoxanthomonas helianthi</name>
    <dbReference type="NCBI Taxonomy" id="1453541"/>
    <lineage>
        <taxon>Bacteria</taxon>
        <taxon>Pseudomonadati</taxon>
        <taxon>Pseudomonadota</taxon>
        <taxon>Gammaproteobacteria</taxon>
        <taxon>Lysobacterales</taxon>
        <taxon>Lysobacteraceae</taxon>
        <taxon>Pseudoxanthomonas</taxon>
    </lineage>
</organism>
<protein>
    <submittedName>
        <fullName evidence="2">Recombinase family protein</fullName>
    </submittedName>
</protein>
<dbReference type="RefSeq" id="WP_210535588.1">
    <property type="nucleotide sequence ID" value="NZ_JAGKTC010000001.1"/>
</dbReference>
<dbReference type="PANTHER" id="PTHR30461:SF23">
    <property type="entry name" value="DNA RECOMBINASE-RELATED"/>
    <property type="match status" value="1"/>
</dbReference>
<feature type="domain" description="Resolvase/invertase-type recombinase catalytic" evidence="1">
    <location>
        <begin position="7"/>
        <end position="161"/>
    </location>
</feature>
<dbReference type="PROSITE" id="PS51736">
    <property type="entry name" value="RECOMBINASES_3"/>
    <property type="match status" value="1"/>
</dbReference>
<dbReference type="InterPro" id="IPR006119">
    <property type="entry name" value="Resolv_N"/>
</dbReference>
<reference evidence="2" key="2">
    <citation type="submission" date="2021-03" db="EMBL/GenBank/DDBJ databases">
        <authorList>
            <person name="Cao W."/>
        </authorList>
    </citation>
    <scope>NUCLEOTIDE SEQUENCE</scope>
    <source>
        <strain evidence="2">110414</strain>
    </source>
</reference>
<dbReference type="CDD" id="cd00338">
    <property type="entry name" value="Ser_Recombinase"/>
    <property type="match status" value="1"/>
</dbReference>
<proteinExistence type="predicted"/>
<dbReference type="SMART" id="SM00857">
    <property type="entry name" value="Resolvase"/>
    <property type="match status" value="1"/>
</dbReference>